<feature type="transmembrane region" description="Helical" evidence="5">
    <location>
        <begin position="376"/>
        <end position="392"/>
    </location>
</feature>
<feature type="transmembrane region" description="Helical" evidence="5">
    <location>
        <begin position="100"/>
        <end position="119"/>
    </location>
</feature>
<feature type="transmembrane region" description="Helical" evidence="5">
    <location>
        <begin position="421"/>
        <end position="440"/>
    </location>
</feature>
<evidence type="ECO:0000259" key="7">
    <source>
        <dbReference type="Pfam" id="PF11846"/>
    </source>
</evidence>
<feature type="transmembrane region" description="Helical" evidence="5">
    <location>
        <begin position="340"/>
        <end position="364"/>
    </location>
</feature>
<accession>A0A0A0BEQ4</accession>
<evidence type="ECO:0008006" key="11">
    <source>
        <dbReference type="Google" id="ProtNLM"/>
    </source>
</evidence>
<feature type="domain" description="Protein glycosylation ligase" evidence="8">
    <location>
        <begin position="169"/>
        <end position="191"/>
    </location>
</feature>
<dbReference type="GO" id="GO:0016020">
    <property type="term" value="C:membrane"/>
    <property type="evidence" value="ECO:0007669"/>
    <property type="project" value="UniProtKB-SubCell"/>
</dbReference>
<evidence type="ECO:0000313" key="10">
    <source>
        <dbReference type="Proteomes" id="UP000029999"/>
    </source>
</evidence>
<comment type="subcellular location">
    <subcellularLocation>
        <location evidence="1">Membrane</location>
        <topology evidence="1">Multi-pass membrane protein</topology>
    </subcellularLocation>
</comment>
<dbReference type="AlphaFoldDB" id="A0A0A0BEQ4"/>
<feature type="transmembrane region" description="Helical" evidence="5">
    <location>
        <begin position="198"/>
        <end position="215"/>
    </location>
</feature>
<dbReference type="Pfam" id="PF11846">
    <property type="entry name" value="Wzy_C_2"/>
    <property type="match status" value="1"/>
</dbReference>
<feature type="transmembrane region" description="Helical" evidence="5">
    <location>
        <begin position="70"/>
        <end position="88"/>
    </location>
</feature>
<dbReference type="EMBL" id="JRQD01000003">
    <property type="protein sequence ID" value="KGM07008.1"/>
    <property type="molecule type" value="Genomic_DNA"/>
</dbReference>
<proteinExistence type="predicted"/>
<feature type="transmembrane region" description="Helical" evidence="5">
    <location>
        <begin position="44"/>
        <end position="63"/>
    </location>
</feature>
<dbReference type="InterPro" id="IPR051533">
    <property type="entry name" value="WaaL-like"/>
</dbReference>
<keyword evidence="4 5" id="KW-0472">Membrane</keyword>
<evidence type="ECO:0000256" key="4">
    <source>
        <dbReference type="ARBA" id="ARBA00023136"/>
    </source>
</evidence>
<dbReference type="PANTHER" id="PTHR37422:SF21">
    <property type="entry name" value="EXOQ-LIKE PROTEIN"/>
    <property type="match status" value="1"/>
</dbReference>
<evidence type="ECO:0000259" key="6">
    <source>
        <dbReference type="Pfam" id="PF04932"/>
    </source>
</evidence>
<organism evidence="9 10">
    <name type="scientific">Methylophaga thiooxydans</name>
    <dbReference type="NCBI Taxonomy" id="392484"/>
    <lineage>
        <taxon>Bacteria</taxon>
        <taxon>Pseudomonadati</taxon>
        <taxon>Pseudomonadota</taxon>
        <taxon>Gammaproteobacteria</taxon>
        <taxon>Thiotrichales</taxon>
        <taxon>Piscirickettsiaceae</taxon>
        <taxon>Methylophaga</taxon>
    </lineage>
</organism>
<dbReference type="PANTHER" id="PTHR37422">
    <property type="entry name" value="TEICHURONIC ACID BIOSYNTHESIS PROTEIN TUAE"/>
    <property type="match status" value="1"/>
</dbReference>
<keyword evidence="2 5" id="KW-0812">Transmembrane</keyword>
<reference evidence="9 10" key="1">
    <citation type="submission" date="2014-09" db="EMBL/GenBank/DDBJ databases">
        <authorList>
            <person name="Grob C."/>
            <person name="Taubert M."/>
            <person name="Howat A.M."/>
            <person name="Burns O.J."/>
            <person name="Dixon J.L."/>
            <person name="Chen Y."/>
            <person name="Murrell J.C."/>
        </authorList>
    </citation>
    <scope>NUCLEOTIDE SEQUENCE [LARGE SCALE GENOMIC DNA]</scope>
    <source>
        <strain evidence="9">L4</strain>
    </source>
</reference>
<sequence>MTAAESNTGKPRSVLACFSIFMLTLMCVLPFLSPYHMPPIASFYNEWLAALLAVFASLFLIGYRQEKLQIPLVTFVPLGLIVVLGLQVTLGGPDYWQNQFVAMLYLGLAALLMVLAANLKHSLSLESIVPAIAWAFVIGASIIMILLPIGKILPEENVFAKWILSGKSGNIGQVNHFSNYLALGLASLLYLKLTGRINTVMTLLISALILIGFAQGGQRMAILYVILLSIGGWLLARTFSQNQTTAIKPIMLLWLIPAFIAAQFIVPLLAFLEPAKMPAERLVQTMGTESSRLILVEQAWLLFKQHPWLGAGWAEFSWYNFSITESYPSLKGLWHHAHNLILQLLAETGIVGALILTVGILYWFREQFLSQMNAERWWLLALLSVIGIHSMLEYPLWYMTFLAIASLLLGLGSERPLQVRFNLAPVFFLVIFIFSAWSLGSLQTSYHQLETTLTSLREEGLPQSEIDKNLQKLYQLRENSVFTPIADNFLVRILPNQPGLIKDKLTISQQVIENWPGRMETYTHAYLLAMNNKPVEAQQMIRMAIKQFPEYREAYHRYVLAQVVKKQQNALLPILIILQDPHKPAE</sequence>
<evidence type="ECO:0000256" key="2">
    <source>
        <dbReference type="ARBA" id="ARBA00022692"/>
    </source>
</evidence>
<evidence type="ECO:0000256" key="3">
    <source>
        <dbReference type="ARBA" id="ARBA00022989"/>
    </source>
</evidence>
<feature type="transmembrane region" description="Helical" evidence="5">
    <location>
        <begin position="173"/>
        <end position="191"/>
    </location>
</feature>
<evidence type="ECO:0000256" key="5">
    <source>
        <dbReference type="SAM" id="Phobius"/>
    </source>
</evidence>
<dbReference type="InterPro" id="IPR031726">
    <property type="entry name" value="PglL_A"/>
</dbReference>
<evidence type="ECO:0000259" key="8">
    <source>
        <dbReference type="Pfam" id="PF15864"/>
    </source>
</evidence>
<feature type="domain" description="O-antigen ligase-related" evidence="6">
    <location>
        <begin position="205"/>
        <end position="356"/>
    </location>
</feature>
<dbReference type="STRING" id="392484.LP43_1508"/>
<comment type="caution">
    <text evidence="9">The sequence shown here is derived from an EMBL/GenBank/DDBJ whole genome shotgun (WGS) entry which is preliminary data.</text>
</comment>
<evidence type="ECO:0000256" key="1">
    <source>
        <dbReference type="ARBA" id="ARBA00004141"/>
    </source>
</evidence>
<name>A0A0A0BEQ4_9GAMM</name>
<dbReference type="RefSeq" id="WP_036313846.1">
    <property type="nucleotide sequence ID" value="NZ_JRQD01000003.1"/>
</dbReference>
<feature type="transmembrane region" description="Helical" evidence="5">
    <location>
        <begin position="131"/>
        <end position="153"/>
    </location>
</feature>
<protein>
    <recommendedName>
        <fullName evidence="11">Lipid A core-O-antigen ligase</fullName>
    </recommendedName>
</protein>
<dbReference type="InterPro" id="IPR007016">
    <property type="entry name" value="O-antigen_ligase-rel_domated"/>
</dbReference>
<gene>
    <name evidence="9" type="ORF">LP43_1508</name>
</gene>
<feature type="transmembrane region" description="Helical" evidence="5">
    <location>
        <begin position="251"/>
        <end position="272"/>
    </location>
</feature>
<keyword evidence="3 5" id="KW-1133">Transmembrane helix</keyword>
<feature type="transmembrane region" description="Helical" evidence="5">
    <location>
        <begin position="12"/>
        <end position="32"/>
    </location>
</feature>
<dbReference type="InterPro" id="IPR021797">
    <property type="entry name" value="Wzy_C_2"/>
</dbReference>
<dbReference type="Pfam" id="PF04932">
    <property type="entry name" value="Wzy_C"/>
    <property type="match status" value="1"/>
</dbReference>
<feature type="transmembrane region" description="Helical" evidence="5">
    <location>
        <begin position="221"/>
        <end position="239"/>
    </location>
</feature>
<dbReference type="Pfam" id="PF15864">
    <property type="entry name" value="PglL_A"/>
    <property type="match status" value="1"/>
</dbReference>
<dbReference type="Proteomes" id="UP000029999">
    <property type="component" value="Unassembled WGS sequence"/>
</dbReference>
<evidence type="ECO:0000313" key="9">
    <source>
        <dbReference type="EMBL" id="KGM07008.1"/>
    </source>
</evidence>
<feature type="domain" description="Virulence factor membrane-bound polymerase C-terminal" evidence="7">
    <location>
        <begin position="377"/>
        <end position="559"/>
    </location>
</feature>